<feature type="coiled-coil region" evidence="4">
    <location>
        <begin position="239"/>
        <end position="266"/>
    </location>
</feature>
<evidence type="ECO:0000256" key="5">
    <source>
        <dbReference type="SAM" id="Phobius"/>
    </source>
</evidence>
<dbReference type="InterPro" id="IPR004358">
    <property type="entry name" value="Sig_transdc_His_kin-like_C"/>
</dbReference>
<dbReference type="RefSeq" id="WP_203569783.1">
    <property type="nucleotide sequence ID" value="NZ_WOFE01000001.1"/>
</dbReference>
<organism evidence="7 8">
    <name type="scientific">Deefgea chitinilytica</name>
    <dbReference type="NCBI Taxonomy" id="570276"/>
    <lineage>
        <taxon>Bacteria</taxon>
        <taxon>Pseudomonadati</taxon>
        <taxon>Pseudomonadota</taxon>
        <taxon>Betaproteobacteria</taxon>
        <taxon>Neisseriales</taxon>
        <taxon>Chitinibacteraceae</taxon>
        <taxon>Deefgea</taxon>
    </lineage>
</organism>
<dbReference type="InterPro" id="IPR003594">
    <property type="entry name" value="HATPase_dom"/>
</dbReference>
<dbReference type="SUPFAM" id="SSF55874">
    <property type="entry name" value="ATPase domain of HSP90 chaperone/DNA topoisomerase II/histidine kinase"/>
    <property type="match status" value="1"/>
</dbReference>
<keyword evidence="7" id="KW-0808">Transferase</keyword>
<evidence type="ECO:0000256" key="1">
    <source>
        <dbReference type="ARBA" id="ARBA00000085"/>
    </source>
</evidence>
<dbReference type="PROSITE" id="PS50109">
    <property type="entry name" value="HIS_KIN"/>
    <property type="match status" value="1"/>
</dbReference>
<dbReference type="PANTHER" id="PTHR43065">
    <property type="entry name" value="SENSOR HISTIDINE KINASE"/>
    <property type="match status" value="1"/>
</dbReference>
<protein>
    <recommendedName>
        <fullName evidence="2">histidine kinase</fullName>
        <ecNumber evidence="2">2.7.13.3</ecNumber>
    </recommendedName>
</protein>
<dbReference type="PRINTS" id="PR00344">
    <property type="entry name" value="BCTRLSENSOR"/>
</dbReference>
<dbReference type="InterPro" id="IPR036890">
    <property type="entry name" value="HATPase_C_sf"/>
</dbReference>
<keyword evidence="7" id="KW-0418">Kinase</keyword>
<feature type="transmembrane region" description="Helical" evidence="5">
    <location>
        <begin position="12"/>
        <end position="29"/>
    </location>
</feature>
<dbReference type="InterPro" id="IPR003661">
    <property type="entry name" value="HisK_dim/P_dom"/>
</dbReference>
<proteinExistence type="predicted"/>
<dbReference type="Gene3D" id="1.10.287.130">
    <property type="match status" value="1"/>
</dbReference>
<dbReference type="InterPro" id="IPR036097">
    <property type="entry name" value="HisK_dim/P_sf"/>
</dbReference>
<dbReference type="InterPro" id="IPR005467">
    <property type="entry name" value="His_kinase_dom"/>
</dbReference>
<feature type="domain" description="Histidine kinase" evidence="6">
    <location>
        <begin position="275"/>
        <end position="509"/>
    </location>
</feature>
<dbReference type="EMBL" id="WOFE01000001">
    <property type="protein sequence ID" value="MBM5570488.1"/>
    <property type="molecule type" value="Genomic_DNA"/>
</dbReference>
<name>A0ABS2CAK4_9NEIS</name>
<dbReference type="Proteomes" id="UP001195660">
    <property type="component" value="Unassembled WGS sequence"/>
</dbReference>
<accession>A0ABS2CAK4</accession>
<keyword evidence="5" id="KW-0812">Transmembrane</keyword>
<keyword evidence="3" id="KW-0597">Phosphoprotein</keyword>
<reference evidence="7 8" key="1">
    <citation type="submission" date="2019-11" db="EMBL/GenBank/DDBJ databases">
        <title>Novel Deefgea species.</title>
        <authorList>
            <person name="Han J.-H."/>
        </authorList>
    </citation>
    <scope>NUCLEOTIDE SEQUENCE [LARGE SCALE GENOMIC DNA]</scope>
    <source>
        <strain evidence="7 8">LMG 24817</strain>
    </source>
</reference>
<dbReference type="EC" id="2.7.13.3" evidence="2"/>
<evidence type="ECO:0000256" key="4">
    <source>
        <dbReference type="SAM" id="Coils"/>
    </source>
</evidence>
<dbReference type="PANTHER" id="PTHR43065:SF47">
    <property type="match status" value="1"/>
</dbReference>
<sequence length="520" mass="57285">MRQIRTDLNLIFIAIVTTVLTVSGAFSYYRTQKQLNIELEEFSRSLDARLQSVLPGIMWNFDDQQLALVLDAEMRSPDIRSLEVSNMEVMLAGRLRENGAVTPITTPTGFSGPETHTTTINYLQNQDKHPLGTVKITITHERINGLLRKIIIEKLIEILLLDALLLIALSATLQRMVISPLSLLGKKLSLAAQSSKNLEEIELPKNPYKEFTDLTDGFTRIVNRLRDDVSIRSQAETEMRIAKDAAETALGQLKEAQNSLVQSEKMASLGSLVAGIAHEINTPVGIILTSASVLHDDSVLFREKIESGNMKKSEVISYSQTAEQSSSLIISNAMRAADLIQSFKRVAVDQTSEARRDFELGKYLQEIITSIGPTLKHSQITINIICPETIELEGYPGAISQIITNLINNAVLHAFAEDVPASKKHVNIVAERYFNTVTLHVSDNGSGIEEQVISKIFDPFYTTKRANGGSGLGLNIVFNLVTQTLGGHIHVKSTVGKGTSFIMTFPAVAPKPKIQRSLNP</sequence>
<keyword evidence="4" id="KW-0175">Coiled coil</keyword>
<evidence type="ECO:0000259" key="6">
    <source>
        <dbReference type="PROSITE" id="PS50109"/>
    </source>
</evidence>
<comment type="catalytic activity">
    <reaction evidence="1">
        <text>ATP + protein L-histidine = ADP + protein N-phospho-L-histidine.</text>
        <dbReference type="EC" id="2.7.13.3"/>
    </reaction>
</comment>
<comment type="caution">
    <text evidence="7">The sequence shown here is derived from an EMBL/GenBank/DDBJ whole genome shotgun (WGS) entry which is preliminary data.</text>
</comment>
<evidence type="ECO:0000313" key="8">
    <source>
        <dbReference type="Proteomes" id="UP001195660"/>
    </source>
</evidence>
<dbReference type="GO" id="GO:0016301">
    <property type="term" value="F:kinase activity"/>
    <property type="evidence" value="ECO:0007669"/>
    <property type="project" value="UniProtKB-KW"/>
</dbReference>
<keyword evidence="5" id="KW-0472">Membrane</keyword>
<evidence type="ECO:0000256" key="3">
    <source>
        <dbReference type="ARBA" id="ARBA00022553"/>
    </source>
</evidence>
<dbReference type="Gene3D" id="3.30.565.10">
    <property type="entry name" value="Histidine kinase-like ATPase, C-terminal domain"/>
    <property type="match status" value="1"/>
</dbReference>
<evidence type="ECO:0000313" key="7">
    <source>
        <dbReference type="EMBL" id="MBM5570488.1"/>
    </source>
</evidence>
<keyword evidence="8" id="KW-1185">Reference proteome</keyword>
<dbReference type="CDD" id="cd00075">
    <property type="entry name" value="HATPase"/>
    <property type="match status" value="1"/>
</dbReference>
<evidence type="ECO:0000256" key="2">
    <source>
        <dbReference type="ARBA" id="ARBA00012438"/>
    </source>
</evidence>
<gene>
    <name evidence="7" type="ORF">GM173_02720</name>
</gene>
<dbReference type="SMART" id="SM00387">
    <property type="entry name" value="HATPase_c"/>
    <property type="match status" value="1"/>
</dbReference>
<dbReference type="Pfam" id="PF02518">
    <property type="entry name" value="HATPase_c"/>
    <property type="match status" value="1"/>
</dbReference>
<dbReference type="SUPFAM" id="SSF47384">
    <property type="entry name" value="Homodimeric domain of signal transducing histidine kinase"/>
    <property type="match status" value="1"/>
</dbReference>
<dbReference type="CDD" id="cd00082">
    <property type="entry name" value="HisKA"/>
    <property type="match status" value="1"/>
</dbReference>
<keyword evidence="5" id="KW-1133">Transmembrane helix</keyword>